<accession>A0A5E4M2J7</accession>
<dbReference type="PANTHER" id="PTHR31511:SF12">
    <property type="entry name" value="RHO TERMINATION FACTOR N-TERMINAL DOMAIN-CONTAINING PROTEIN"/>
    <property type="match status" value="1"/>
</dbReference>
<dbReference type="AlphaFoldDB" id="A0A5E4M2J7"/>
<dbReference type="Proteomes" id="UP000325440">
    <property type="component" value="Unassembled WGS sequence"/>
</dbReference>
<dbReference type="PANTHER" id="PTHR31511">
    <property type="entry name" value="PROTEIN CBG23764"/>
    <property type="match status" value="1"/>
</dbReference>
<protein>
    <submittedName>
        <fullName evidence="1">Ribonuclease H-like domain</fullName>
    </submittedName>
</protein>
<evidence type="ECO:0000313" key="1">
    <source>
        <dbReference type="EMBL" id="VVC26084.1"/>
    </source>
</evidence>
<reference evidence="1 2" key="1">
    <citation type="submission" date="2019-08" db="EMBL/GenBank/DDBJ databases">
        <authorList>
            <person name="Alioto T."/>
            <person name="Alioto T."/>
            <person name="Gomez Garrido J."/>
        </authorList>
    </citation>
    <scope>NUCLEOTIDE SEQUENCE [LARGE SCALE GENOMIC DNA]</scope>
</reference>
<name>A0A5E4M2J7_9HEMI</name>
<evidence type="ECO:0000313" key="2">
    <source>
        <dbReference type="Proteomes" id="UP000325440"/>
    </source>
</evidence>
<organism evidence="1 2">
    <name type="scientific">Cinara cedri</name>
    <dbReference type="NCBI Taxonomy" id="506608"/>
    <lineage>
        <taxon>Eukaryota</taxon>
        <taxon>Metazoa</taxon>
        <taxon>Ecdysozoa</taxon>
        <taxon>Arthropoda</taxon>
        <taxon>Hexapoda</taxon>
        <taxon>Insecta</taxon>
        <taxon>Pterygota</taxon>
        <taxon>Neoptera</taxon>
        <taxon>Paraneoptera</taxon>
        <taxon>Hemiptera</taxon>
        <taxon>Sternorrhyncha</taxon>
        <taxon>Aphidomorpha</taxon>
        <taxon>Aphidoidea</taxon>
        <taxon>Aphididae</taxon>
        <taxon>Lachninae</taxon>
        <taxon>Cinara</taxon>
    </lineage>
</organism>
<dbReference type="EMBL" id="CABPRJ010000024">
    <property type="protein sequence ID" value="VVC26084.1"/>
    <property type="molecule type" value="Genomic_DNA"/>
</dbReference>
<gene>
    <name evidence="1" type="ORF">CINCED_3A007581</name>
</gene>
<keyword evidence="2" id="KW-1185">Reference proteome</keyword>
<sequence length="227" mass="26996">MNLENIENIEKETEYFKKQLDELIKEKQVFFEELEDNIKKVKDHDHLTGKYRRAAHSICNLNYKVSRFIPVFFHNLSGYDAHLFIKKLSIDKNNIKTITISEENDFLSSSLEKLANTLKPYQFKELSKHYPEQLDLVKGKLAYPYEYMDSPEKYDEESLPNIDKLCSSLTYVIENYRDVSIRHFKLDPVHYYITPGLAWNAMLRKTGVELELMRDIDMYLMFEQGIK</sequence>
<dbReference type="OrthoDB" id="6602337at2759"/>
<proteinExistence type="predicted"/>